<dbReference type="GO" id="GO:0032259">
    <property type="term" value="P:methylation"/>
    <property type="evidence" value="ECO:0007669"/>
    <property type="project" value="UniProtKB-KW"/>
</dbReference>
<dbReference type="EC" id="2.1.1.222" evidence="4"/>
<dbReference type="Gene3D" id="3.40.50.150">
    <property type="entry name" value="Vaccinia Virus protein VP39"/>
    <property type="match status" value="1"/>
</dbReference>
<evidence type="ECO:0000313" key="5">
    <source>
        <dbReference type="Proteomes" id="UP000315736"/>
    </source>
</evidence>
<dbReference type="Pfam" id="PF13489">
    <property type="entry name" value="Methyltransf_23"/>
    <property type="match status" value="1"/>
</dbReference>
<dbReference type="GO" id="GO:0102208">
    <property type="term" value="F:2-polyprenyl-6-hydroxyphenol methylase activity"/>
    <property type="evidence" value="ECO:0007669"/>
    <property type="project" value="UniProtKB-EC"/>
</dbReference>
<organism evidence="4 5">
    <name type="scientific">Tepidimonas alkaliphilus</name>
    <dbReference type="NCBI Taxonomy" id="2588942"/>
    <lineage>
        <taxon>Bacteria</taxon>
        <taxon>Pseudomonadati</taxon>
        <taxon>Pseudomonadota</taxon>
        <taxon>Betaproteobacteria</taxon>
        <taxon>Burkholderiales</taxon>
        <taxon>Tepidimonas</taxon>
    </lineage>
</organism>
<dbReference type="EMBL" id="VJNB01000022">
    <property type="protein sequence ID" value="TSE18192.1"/>
    <property type="molecule type" value="Genomic_DNA"/>
</dbReference>
<comment type="caution">
    <text evidence="4">The sequence shown here is derived from an EMBL/GenBank/DDBJ whole genome shotgun (WGS) entry which is preliminary data.</text>
</comment>
<protein>
    <submittedName>
        <fullName evidence="4">Ubiquinone biosynthesis O-methyltransferase</fullName>
        <ecNumber evidence="4">2.1.1.222</ecNumber>
    </submittedName>
</protein>
<dbReference type="InterPro" id="IPR029063">
    <property type="entry name" value="SAM-dependent_MTases_sf"/>
</dbReference>
<name>A0A554W3P2_9BURK</name>
<keyword evidence="5" id="KW-1185">Reference proteome</keyword>
<evidence type="ECO:0000256" key="2">
    <source>
        <dbReference type="ARBA" id="ARBA00022679"/>
    </source>
</evidence>
<dbReference type="PANTHER" id="PTHR43464:SF19">
    <property type="entry name" value="UBIQUINONE BIOSYNTHESIS O-METHYLTRANSFERASE, MITOCHONDRIAL"/>
    <property type="match status" value="1"/>
</dbReference>
<gene>
    <name evidence="4" type="primary">ubiG_3</name>
    <name evidence="4" type="ORF">Talka_02315</name>
</gene>
<keyword evidence="4" id="KW-0830">Ubiquinone</keyword>
<dbReference type="AlphaFoldDB" id="A0A554W3P2"/>
<evidence type="ECO:0000256" key="3">
    <source>
        <dbReference type="ARBA" id="ARBA00022691"/>
    </source>
</evidence>
<sequence length="298" mass="34315">MDFRLKVVGLAERVKGLRYMNKSKSLVNVELHFAFGKNWAEYAEKVTEAEIAEAERGLQRLLAQDRLDGLSFLDIGCGSGIHSLAAIRLGARKVFAVDLDADSVHTTQALLKRHVPSGGWSVKEISVFDLDPDRHGAYEVVYSWGVLHHTGAMVDAIESAARMVAPGGRFVFALYRRVWMDFFWCWEKRWYSKASPAVQRIVQAIYIWFYRFALWVTGRNFKKYVENYSSNRGMDFYHDVHDWLGGYPYESILPQEVDLLMQKLGFSRERVFARQGRFFGRSTGLFGSGCDEYVYRKD</sequence>
<reference evidence="4 5" key="1">
    <citation type="submission" date="2019-07" db="EMBL/GenBank/DDBJ databases">
        <title>Tepidimonas alkaliphilus YIM 72238 draft genome.</title>
        <authorList>
            <person name="Da Costa M.S."/>
            <person name="Froufe H.J.C."/>
            <person name="Egas C."/>
            <person name="Albuquerque L."/>
        </authorList>
    </citation>
    <scope>NUCLEOTIDE SEQUENCE [LARGE SCALE GENOMIC DNA]</scope>
    <source>
        <strain evidence="4 5">YIM 72238</strain>
    </source>
</reference>
<dbReference type="PANTHER" id="PTHR43464">
    <property type="entry name" value="METHYLTRANSFERASE"/>
    <property type="match status" value="1"/>
</dbReference>
<evidence type="ECO:0000256" key="1">
    <source>
        <dbReference type="ARBA" id="ARBA00022603"/>
    </source>
</evidence>
<dbReference type="Proteomes" id="UP000315736">
    <property type="component" value="Unassembled WGS sequence"/>
</dbReference>
<keyword evidence="3" id="KW-0949">S-adenosyl-L-methionine</keyword>
<dbReference type="SUPFAM" id="SSF53335">
    <property type="entry name" value="S-adenosyl-L-methionine-dependent methyltransferases"/>
    <property type="match status" value="1"/>
</dbReference>
<keyword evidence="2 4" id="KW-0808">Transferase</keyword>
<accession>A0A554W3P2</accession>
<proteinExistence type="predicted"/>
<dbReference type="CDD" id="cd02440">
    <property type="entry name" value="AdoMet_MTases"/>
    <property type="match status" value="1"/>
</dbReference>
<keyword evidence="1 4" id="KW-0489">Methyltransferase</keyword>
<dbReference type="RefSeq" id="WP_143891500.1">
    <property type="nucleotide sequence ID" value="NZ_VJNB01000022.1"/>
</dbReference>
<dbReference type="OrthoDB" id="9791837at2"/>
<evidence type="ECO:0000313" key="4">
    <source>
        <dbReference type="EMBL" id="TSE18192.1"/>
    </source>
</evidence>